<comment type="caution">
    <text evidence="3">The sequence shown here is derived from an EMBL/GenBank/DDBJ whole genome shotgun (WGS) entry which is preliminary data.</text>
</comment>
<feature type="domain" description="Putative sugar diacid recognition" evidence="1">
    <location>
        <begin position="14"/>
        <end position="145"/>
    </location>
</feature>
<dbReference type="Pfam" id="PF13556">
    <property type="entry name" value="HTH_30"/>
    <property type="match status" value="1"/>
</dbReference>
<dbReference type="Gene3D" id="1.10.10.2840">
    <property type="entry name" value="PucR C-terminal helix-turn-helix domain"/>
    <property type="match status" value="1"/>
</dbReference>
<proteinExistence type="predicted"/>
<dbReference type="Proteomes" id="UP000297454">
    <property type="component" value="Unassembled WGS sequence"/>
</dbReference>
<evidence type="ECO:0000313" key="4">
    <source>
        <dbReference type="Proteomes" id="UP000297454"/>
    </source>
</evidence>
<name>A0A4R9C340_9FIRM</name>
<reference evidence="3 4" key="1">
    <citation type="submission" date="2019-01" db="EMBL/GenBank/DDBJ databases">
        <title>Draft Genome Sequences of Helcococcus ovis Strains Isolated from the Uterus and Vagina of Dairy Cows with Metritis.</title>
        <authorList>
            <person name="Cunha F."/>
            <person name="Jeon S.J."/>
            <person name="Kutzer P."/>
            <person name="Galvao K.N."/>
        </authorList>
    </citation>
    <scope>NUCLEOTIDE SEQUENCE [LARGE SCALE GENOMIC DNA]</scope>
    <source>
        <strain evidence="3 4">KG-37</strain>
    </source>
</reference>
<accession>A0A4R9C340</accession>
<dbReference type="InterPro" id="IPR051448">
    <property type="entry name" value="CdaR-like_regulators"/>
</dbReference>
<dbReference type="PANTHER" id="PTHR33744">
    <property type="entry name" value="CARBOHYDRATE DIACID REGULATOR"/>
    <property type="match status" value="1"/>
</dbReference>
<dbReference type="PANTHER" id="PTHR33744:SF16">
    <property type="entry name" value="CARBOHYDRATE DIACID REGULATOR"/>
    <property type="match status" value="1"/>
</dbReference>
<sequence>MMFYFMEVRYMYEISKEFARKIVYELKTHINANFNFMDKSGVIIASVDPTRIGGLHLGAKQIIDKSLEMFYISAEMENENTKEGINLALKVFGEIVGVVGITGKKDKVMPYATIVKKMTEIMIEGSIIKEDSRLKRHIKYRYIEDLLANPALSKNHDFITRGIEIGIDIRLKRRAVVFSLKNYADLIVSIEGQRIIDSIDDIVREFADYNTKILYLYLPSHYTFFYNVDDFRFENKLYKLGNKINQMFNQRLIFGIGDIISDKISYRNSYTQALRAKELAVKIGKSIVYYDELQLENYLLDIDMDKMNSFINAFSEKIPRSDLLLYIQIIDAYFESDGSIKLIAKNFYLHKNTIQYRLQKMFEFTGFDIRKPSHAIYYYFFLEFYRILYGVEG</sequence>
<feature type="domain" description="PucR C-terminal helix-turn-helix" evidence="2">
    <location>
        <begin position="328"/>
        <end position="380"/>
    </location>
</feature>
<evidence type="ECO:0000313" key="3">
    <source>
        <dbReference type="EMBL" id="TFF67654.1"/>
    </source>
</evidence>
<gene>
    <name evidence="3" type="ORF">EQF91_00195</name>
</gene>
<dbReference type="InterPro" id="IPR025736">
    <property type="entry name" value="PucR_C-HTH_dom"/>
</dbReference>
<organism evidence="3 4">
    <name type="scientific">Helcococcus ovis</name>
    <dbReference type="NCBI Taxonomy" id="72026"/>
    <lineage>
        <taxon>Bacteria</taxon>
        <taxon>Bacillati</taxon>
        <taxon>Bacillota</taxon>
        <taxon>Tissierellia</taxon>
        <taxon>Tissierellales</taxon>
        <taxon>Peptoniphilaceae</taxon>
        <taxon>Helcococcus</taxon>
    </lineage>
</organism>
<dbReference type="Pfam" id="PF05651">
    <property type="entry name" value="Diacid_rec"/>
    <property type="match status" value="1"/>
</dbReference>
<evidence type="ECO:0000259" key="1">
    <source>
        <dbReference type="Pfam" id="PF05651"/>
    </source>
</evidence>
<protein>
    <recommendedName>
        <fullName evidence="5">Transcriptional regulator</fullName>
    </recommendedName>
</protein>
<dbReference type="AlphaFoldDB" id="A0A4R9C340"/>
<evidence type="ECO:0008006" key="5">
    <source>
        <dbReference type="Google" id="ProtNLM"/>
    </source>
</evidence>
<dbReference type="EMBL" id="SCFR01000001">
    <property type="protein sequence ID" value="TFF67654.1"/>
    <property type="molecule type" value="Genomic_DNA"/>
</dbReference>
<dbReference type="InterPro" id="IPR042070">
    <property type="entry name" value="PucR_C-HTH_sf"/>
</dbReference>
<evidence type="ECO:0000259" key="2">
    <source>
        <dbReference type="Pfam" id="PF13556"/>
    </source>
</evidence>
<dbReference type="InterPro" id="IPR008599">
    <property type="entry name" value="Diacid_rec"/>
</dbReference>
<keyword evidence="4" id="KW-1185">Reference proteome</keyword>